<dbReference type="InterPro" id="IPR038071">
    <property type="entry name" value="UROD/MetE-like_sf"/>
</dbReference>
<reference evidence="2 3" key="1">
    <citation type="journal article" date="2020" name="mSystems">
        <title>Defining Genomic and Predicted Metabolic Features of the Acetobacterium Genus.</title>
        <authorList>
            <person name="Ross D.E."/>
            <person name="Marshall C.W."/>
            <person name="Gulliver D."/>
            <person name="May H.D."/>
            <person name="Norman R.S."/>
        </authorList>
    </citation>
    <scope>NUCLEOTIDE SEQUENCE [LARGE SCALE GENOMIC DNA]</scope>
    <source>
        <strain evidence="2 3">DSM 8238</strain>
    </source>
</reference>
<dbReference type="InterPro" id="IPR000257">
    <property type="entry name" value="Uroporphyrinogen_deCOase"/>
</dbReference>
<dbReference type="SUPFAM" id="SSF51726">
    <property type="entry name" value="UROD/MetE-like"/>
    <property type="match status" value="1"/>
</dbReference>
<feature type="domain" description="Uroporphyrinogen decarboxylase (URO-D)" evidence="1">
    <location>
        <begin position="242"/>
        <end position="352"/>
    </location>
</feature>
<dbReference type="EMBL" id="WJBC01000003">
    <property type="protein sequence ID" value="MBC3803363.1"/>
    <property type="molecule type" value="Genomic_DNA"/>
</dbReference>
<evidence type="ECO:0000313" key="3">
    <source>
        <dbReference type="Proteomes" id="UP000603234"/>
    </source>
</evidence>
<dbReference type="Pfam" id="PF01208">
    <property type="entry name" value="URO-D"/>
    <property type="match status" value="1"/>
</dbReference>
<accession>A0ABR6WS70</accession>
<evidence type="ECO:0000259" key="1">
    <source>
        <dbReference type="Pfam" id="PF01208"/>
    </source>
</evidence>
<comment type="caution">
    <text evidence="2">The sequence shown here is derived from an EMBL/GenBank/DDBJ whole genome shotgun (WGS) entry which is preliminary data.</text>
</comment>
<dbReference type="Proteomes" id="UP000603234">
    <property type="component" value="Unassembled WGS sequence"/>
</dbReference>
<proteinExistence type="predicted"/>
<name>A0ABR6WS70_9FIRM</name>
<gene>
    <name evidence="2" type="ORF">GH808_02775</name>
</gene>
<dbReference type="RefSeq" id="WP_186841292.1">
    <property type="nucleotide sequence ID" value="NZ_WJBC01000003.1"/>
</dbReference>
<organism evidence="2 3">
    <name type="scientific">Acetobacterium fimetarium</name>
    <dbReference type="NCBI Taxonomy" id="52691"/>
    <lineage>
        <taxon>Bacteria</taxon>
        <taxon>Bacillati</taxon>
        <taxon>Bacillota</taxon>
        <taxon>Clostridia</taxon>
        <taxon>Eubacteriales</taxon>
        <taxon>Eubacteriaceae</taxon>
        <taxon>Acetobacterium</taxon>
    </lineage>
</organism>
<protein>
    <recommendedName>
        <fullName evidence="1">Uroporphyrinogen decarboxylase (URO-D) domain-containing protein</fullName>
    </recommendedName>
</protein>
<keyword evidence="3" id="KW-1185">Reference proteome</keyword>
<dbReference type="Gene3D" id="3.20.20.210">
    <property type="match status" value="1"/>
</dbReference>
<evidence type="ECO:0000313" key="2">
    <source>
        <dbReference type="EMBL" id="MBC3803363.1"/>
    </source>
</evidence>
<sequence>MSDQNIYEDRIKLFKDTIELKKTERVPNLSNFFTWKILDSPYKLSEAMNDYDKMERVVCDFHERYHFDAYMDLGTRNPIRVTDALGGGDHEVNDKTESINYYDHVLMKSDEYQELLDNEVKFLWTKVFARKFPDTTPEKLINAVQELMAYGQFNDKMTNKFVQEYHCPSVFNMNAVLMHPFEYLHNNYRGIKEVSIDLRKRRTELKDVIEKKFETQMLPALDAALDLDTSAYVCDTYFPMLAHAILSPKQFEDIYWPQLKQIIDKVVEKDKTIYIFCESTMLRFKDFFQDIPKGHVILHLEQDDIFEIHKELPNICLAGGMTTDLLGNGTPRQCIDYSKKLIDELGNGFIFSQNKMVSFRNDCARENLLAVNEFIRNY</sequence>